<dbReference type="EMBL" id="JAVKGS010000002">
    <property type="protein sequence ID" value="MDR5691822.1"/>
    <property type="molecule type" value="Genomic_DNA"/>
</dbReference>
<comment type="caution">
    <text evidence="2">The sequence shown here is derived from an EMBL/GenBank/DDBJ whole genome shotgun (WGS) entry which is preliminary data.</text>
</comment>
<name>A0ABU1FKF0_9MICO</name>
<gene>
    <name evidence="2" type="ORF">RH861_07065</name>
</gene>
<evidence type="ECO:0000313" key="2">
    <source>
        <dbReference type="EMBL" id="MDR5691822.1"/>
    </source>
</evidence>
<dbReference type="Proteomes" id="UP001260072">
    <property type="component" value="Unassembled WGS sequence"/>
</dbReference>
<keyword evidence="1" id="KW-1133">Transmembrane helix</keyword>
<evidence type="ECO:0000313" key="3">
    <source>
        <dbReference type="Proteomes" id="UP001260072"/>
    </source>
</evidence>
<feature type="transmembrane region" description="Helical" evidence="1">
    <location>
        <begin position="26"/>
        <end position="48"/>
    </location>
</feature>
<evidence type="ECO:0000256" key="1">
    <source>
        <dbReference type="SAM" id="Phobius"/>
    </source>
</evidence>
<keyword evidence="1" id="KW-0812">Transmembrane</keyword>
<reference evidence="3" key="1">
    <citation type="submission" date="2023-07" db="EMBL/GenBank/DDBJ databases">
        <title>Description of three actinobacteria isolated from air of manufacturing shop in a pharmaceutical factory.</title>
        <authorList>
            <person name="Zhang D.-F."/>
        </authorList>
    </citation>
    <scope>NUCLEOTIDE SEQUENCE [LARGE SCALE GENOMIC DNA]</scope>
    <source>
        <strain evidence="3">CCTCC AB 2011122</strain>
    </source>
</reference>
<keyword evidence="3" id="KW-1185">Reference proteome</keyword>
<protein>
    <recommendedName>
        <fullName evidence="4">PH domain-containing protein</fullName>
    </recommendedName>
</protein>
<keyword evidence="1" id="KW-0472">Membrane</keyword>
<evidence type="ECO:0008006" key="4">
    <source>
        <dbReference type="Google" id="ProtNLM"/>
    </source>
</evidence>
<proteinExistence type="predicted"/>
<sequence>MAIVVFGGCIAATVVGSGVPDWRTLGAWIFVGLPAAVIVRSWWFGVYVDASTVKVVSWYWTYRIDRDSLKRVTLQNYNGFATMWTGGGGTDFVTWAVLMFEFEDQRGKVREFPATAMWWRSAKTAADELRDLLGHAPYSEGARSEVRRARR</sequence>
<accession>A0ABU1FKF0</accession>
<organism evidence="2 3">
    <name type="scientific">Agromyces indicus</name>
    <dbReference type="NCBI Taxonomy" id="758919"/>
    <lineage>
        <taxon>Bacteria</taxon>
        <taxon>Bacillati</taxon>
        <taxon>Actinomycetota</taxon>
        <taxon>Actinomycetes</taxon>
        <taxon>Micrococcales</taxon>
        <taxon>Microbacteriaceae</taxon>
        <taxon>Agromyces</taxon>
    </lineage>
</organism>